<name>K1UAE1_9ZZZZ</name>
<accession>K1UAE1</accession>
<comment type="caution">
    <text evidence="1">The sequence shown here is derived from an EMBL/GenBank/DDBJ whole genome shotgun (WGS) entry which is preliminary data.</text>
</comment>
<dbReference type="AlphaFoldDB" id="K1UAE1"/>
<dbReference type="EMBL" id="AJWY01003483">
    <property type="protein sequence ID" value="EKC75220.1"/>
    <property type="molecule type" value="Genomic_DNA"/>
</dbReference>
<sequence length="41" mass="4773">KSWDLIHWKRTNLRFDKLSAAYSEVGCAWAPEVTYDDKKGS</sequence>
<dbReference type="InterPro" id="IPR023296">
    <property type="entry name" value="Glyco_hydro_beta-prop_sf"/>
</dbReference>
<organism evidence="1">
    <name type="scientific">human gut metagenome</name>
    <dbReference type="NCBI Taxonomy" id="408170"/>
    <lineage>
        <taxon>unclassified sequences</taxon>
        <taxon>metagenomes</taxon>
        <taxon>organismal metagenomes</taxon>
    </lineage>
</organism>
<protein>
    <submittedName>
        <fullName evidence="1">Uncharacterized protein</fullName>
    </submittedName>
</protein>
<evidence type="ECO:0000313" key="1">
    <source>
        <dbReference type="EMBL" id="EKC75220.1"/>
    </source>
</evidence>
<proteinExistence type="predicted"/>
<feature type="non-terminal residue" evidence="1">
    <location>
        <position position="1"/>
    </location>
</feature>
<gene>
    <name evidence="1" type="ORF">LEA_05328</name>
</gene>
<dbReference type="SUPFAM" id="SSF75005">
    <property type="entry name" value="Arabinanase/levansucrase/invertase"/>
    <property type="match status" value="1"/>
</dbReference>
<reference evidence="1" key="1">
    <citation type="journal article" date="2013" name="Environ. Microbiol.">
        <title>Microbiota from the distal guts of lean and obese adolescents exhibit partial functional redundancy besides clear differences in community structure.</title>
        <authorList>
            <person name="Ferrer M."/>
            <person name="Ruiz A."/>
            <person name="Lanza F."/>
            <person name="Haange S.B."/>
            <person name="Oberbach A."/>
            <person name="Till H."/>
            <person name="Bargiela R."/>
            <person name="Campoy C."/>
            <person name="Segura M.T."/>
            <person name="Richter M."/>
            <person name="von Bergen M."/>
            <person name="Seifert J."/>
            <person name="Suarez A."/>
        </authorList>
    </citation>
    <scope>NUCLEOTIDE SEQUENCE</scope>
</reference>